<keyword evidence="4" id="KW-1185">Reference proteome</keyword>
<dbReference type="PANTHER" id="PTHR33608">
    <property type="entry name" value="BLL2464 PROTEIN"/>
    <property type="match status" value="1"/>
</dbReference>
<reference evidence="3 4" key="1">
    <citation type="submission" date="2019-02" db="EMBL/GenBank/DDBJ databases">
        <title>Deep-cultivation of Planctomycetes and their phenomic and genomic characterization uncovers novel biology.</title>
        <authorList>
            <person name="Wiegand S."/>
            <person name="Jogler M."/>
            <person name="Boedeker C."/>
            <person name="Pinto D."/>
            <person name="Vollmers J."/>
            <person name="Rivas-Marin E."/>
            <person name="Kohn T."/>
            <person name="Peeters S.H."/>
            <person name="Heuer A."/>
            <person name="Rast P."/>
            <person name="Oberbeckmann S."/>
            <person name="Bunk B."/>
            <person name="Jeske O."/>
            <person name="Meyerdierks A."/>
            <person name="Storesund J.E."/>
            <person name="Kallscheuer N."/>
            <person name="Luecker S."/>
            <person name="Lage O.M."/>
            <person name="Pohl T."/>
            <person name="Merkel B.J."/>
            <person name="Hornburger P."/>
            <person name="Mueller R.-W."/>
            <person name="Bruemmer F."/>
            <person name="Labrenz M."/>
            <person name="Spormann A.M."/>
            <person name="Op den Camp H."/>
            <person name="Overmann J."/>
            <person name="Amann R."/>
            <person name="Jetten M.S.M."/>
            <person name="Mascher T."/>
            <person name="Medema M.H."/>
            <person name="Devos D.P."/>
            <person name="Kaster A.-K."/>
            <person name="Ovreas L."/>
            <person name="Rohde M."/>
            <person name="Galperin M.Y."/>
            <person name="Jogler C."/>
        </authorList>
    </citation>
    <scope>NUCLEOTIDE SEQUENCE [LARGE SCALE GENOMIC DNA]</scope>
    <source>
        <strain evidence="3 4">Mal52</strain>
    </source>
</reference>
<dbReference type="Gene3D" id="3.40.50.410">
    <property type="entry name" value="von Willebrand factor, type A domain"/>
    <property type="match status" value="1"/>
</dbReference>
<feature type="domain" description="DUF58" evidence="2">
    <location>
        <begin position="65"/>
        <end position="258"/>
    </location>
</feature>
<evidence type="ECO:0000259" key="2">
    <source>
        <dbReference type="Pfam" id="PF01882"/>
    </source>
</evidence>
<dbReference type="KEGG" id="sdyn:Mal52_43350"/>
<dbReference type="Pfam" id="PF01882">
    <property type="entry name" value="DUF58"/>
    <property type="match status" value="1"/>
</dbReference>
<dbReference type="AlphaFoldDB" id="A0A517ZTP1"/>
<organism evidence="3 4">
    <name type="scientific">Symmachiella dynata</name>
    <dbReference type="NCBI Taxonomy" id="2527995"/>
    <lineage>
        <taxon>Bacteria</taxon>
        <taxon>Pseudomonadati</taxon>
        <taxon>Planctomycetota</taxon>
        <taxon>Planctomycetia</taxon>
        <taxon>Planctomycetales</taxon>
        <taxon>Planctomycetaceae</taxon>
        <taxon>Symmachiella</taxon>
    </lineage>
</organism>
<dbReference type="SUPFAM" id="SSF53300">
    <property type="entry name" value="vWA-like"/>
    <property type="match status" value="1"/>
</dbReference>
<dbReference type="InterPro" id="IPR002881">
    <property type="entry name" value="DUF58"/>
</dbReference>
<evidence type="ECO:0000256" key="1">
    <source>
        <dbReference type="SAM" id="MobiDB-lite"/>
    </source>
</evidence>
<evidence type="ECO:0000313" key="4">
    <source>
        <dbReference type="Proteomes" id="UP000319383"/>
    </source>
</evidence>
<gene>
    <name evidence="3" type="ORF">Mal52_43350</name>
</gene>
<accession>A0A517ZTP1</accession>
<proteinExistence type="predicted"/>
<dbReference type="PANTHER" id="PTHR33608:SF7">
    <property type="entry name" value="DUF58 DOMAIN-CONTAINING PROTEIN"/>
    <property type="match status" value="1"/>
</dbReference>
<evidence type="ECO:0000313" key="3">
    <source>
        <dbReference type="EMBL" id="QDU45839.1"/>
    </source>
</evidence>
<feature type="compositionally biased region" description="Basic and acidic residues" evidence="1">
    <location>
        <begin position="1"/>
        <end position="17"/>
    </location>
</feature>
<feature type="region of interest" description="Disordered" evidence="1">
    <location>
        <begin position="1"/>
        <end position="22"/>
    </location>
</feature>
<name>A0A517ZTP1_9PLAN</name>
<dbReference type="InterPro" id="IPR036465">
    <property type="entry name" value="vWFA_dom_sf"/>
</dbReference>
<sequence>MTREQNENAMESTEKPQKTQLTTLLANDVLARVERMRLNPTRRMTNRSRGEHLSGKGGASTEFVDYRDYSPGDDVRYIDWNIFSRLNRPYMKQFRHEEEMHVVVIIDASSSMVYDGKLERAKQLAAALAVMGLMNLERVSVYACHRKGAALQFVSGITGRISMRRLFDFLENIETGGDFAIDEAVESVLRQHTGRGIAILLSDFFTFGGMERPLNFLFSAGLEVFGIQILAPAEISPEVTGDLRFVDCENGMTLDVSSAGELLGIYQEHRLALEERIESLCRSRNGRFLSISSHDPLPWVLFDLLRRRGWIR</sequence>
<dbReference type="EMBL" id="CP036276">
    <property type="protein sequence ID" value="QDU45839.1"/>
    <property type="molecule type" value="Genomic_DNA"/>
</dbReference>
<protein>
    <recommendedName>
        <fullName evidence="2">DUF58 domain-containing protein</fullName>
    </recommendedName>
</protein>
<dbReference type="Proteomes" id="UP000319383">
    <property type="component" value="Chromosome"/>
</dbReference>